<dbReference type="Gene3D" id="3.20.80.10">
    <property type="entry name" value="Regulatory factor, effector binding domain"/>
    <property type="match status" value="1"/>
</dbReference>
<dbReference type="SUPFAM" id="SSF55136">
    <property type="entry name" value="Probable bacterial effector-binding domain"/>
    <property type="match status" value="1"/>
</dbReference>
<accession>A0A372M8G8</accession>
<reference evidence="2 3" key="1">
    <citation type="submission" date="2018-08" db="EMBL/GenBank/DDBJ databases">
        <title>Isolation, diversity and antifungal activity of Actinobacteria from wheat.</title>
        <authorList>
            <person name="Han C."/>
        </authorList>
    </citation>
    <scope>NUCLEOTIDE SEQUENCE [LARGE SCALE GENOMIC DNA]</scope>
    <source>
        <strain evidence="2 3">NEAU-YY421</strain>
    </source>
</reference>
<dbReference type="InterPro" id="IPR011256">
    <property type="entry name" value="Reg_factor_effector_dom_sf"/>
</dbReference>
<proteinExistence type="predicted"/>
<evidence type="ECO:0000313" key="2">
    <source>
        <dbReference type="EMBL" id="RFU86587.1"/>
    </source>
</evidence>
<sequence length="174" mass="19727">MTNQPRVVQRAPVPFVGVRGRVTWDRFGLLADRLPEIVGWLGERGVTPAGGPFFRYEVLGRVRGVSRELQVVAGVPVGERVRVAGDDLFADTLPGGSYVTVTHVGHPDELFAVVDSMMKWARAQRLDWDMTRTEEGEVWGCRLESYRTDPRTEPDPHRWETELALRLRQDEPPH</sequence>
<dbReference type="InterPro" id="IPR010499">
    <property type="entry name" value="AraC_E-bd"/>
</dbReference>
<dbReference type="InterPro" id="IPR029442">
    <property type="entry name" value="GyrI-like"/>
</dbReference>
<gene>
    <name evidence="2" type="ORF">DY218_11765</name>
</gene>
<dbReference type="Proteomes" id="UP000263094">
    <property type="component" value="Unassembled WGS sequence"/>
</dbReference>
<dbReference type="OrthoDB" id="64208at2"/>
<name>A0A372M8G8_9ACTN</name>
<organism evidence="2 3">
    <name type="scientific">Streptomyces triticagri</name>
    <dbReference type="NCBI Taxonomy" id="2293568"/>
    <lineage>
        <taxon>Bacteria</taxon>
        <taxon>Bacillati</taxon>
        <taxon>Actinomycetota</taxon>
        <taxon>Actinomycetes</taxon>
        <taxon>Kitasatosporales</taxon>
        <taxon>Streptomycetaceae</taxon>
        <taxon>Streptomyces</taxon>
    </lineage>
</organism>
<dbReference type="AlphaFoldDB" id="A0A372M8G8"/>
<keyword evidence="3" id="KW-1185">Reference proteome</keyword>
<dbReference type="EMBL" id="QUAK01000064">
    <property type="protein sequence ID" value="RFU86587.1"/>
    <property type="molecule type" value="Genomic_DNA"/>
</dbReference>
<dbReference type="RefSeq" id="WP_128555901.1">
    <property type="nucleotide sequence ID" value="NZ_QUAK01000064.1"/>
</dbReference>
<feature type="domain" description="AraC effector-binding" evidence="1">
    <location>
        <begin position="3"/>
        <end position="168"/>
    </location>
</feature>
<comment type="caution">
    <text evidence="2">The sequence shown here is derived from an EMBL/GenBank/DDBJ whole genome shotgun (WGS) entry which is preliminary data.</text>
</comment>
<dbReference type="SMART" id="SM00871">
    <property type="entry name" value="AraC_E_bind"/>
    <property type="match status" value="1"/>
</dbReference>
<evidence type="ECO:0000313" key="3">
    <source>
        <dbReference type="Proteomes" id="UP000263094"/>
    </source>
</evidence>
<evidence type="ECO:0000259" key="1">
    <source>
        <dbReference type="SMART" id="SM00871"/>
    </source>
</evidence>
<protein>
    <submittedName>
        <fullName evidence="2">AraC family transcriptional regulator</fullName>
    </submittedName>
</protein>
<dbReference type="Pfam" id="PF06445">
    <property type="entry name" value="GyrI-like"/>
    <property type="match status" value="1"/>
</dbReference>